<proteinExistence type="predicted"/>
<name>A0A8H3VNZ3_VENIN</name>
<dbReference type="EMBL" id="WNWS01000183">
    <property type="protein sequence ID" value="KAE9975967.1"/>
    <property type="molecule type" value="Genomic_DNA"/>
</dbReference>
<evidence type="ECO:0000313" key="3">
    <source>
        <dbReference type="Proteomes" id="UP000447873"/>
    </source>
</evidence>
<protein>
    <submittedName>
        <fullName evidence="2">Uncharacterized protein</fullName>
    </submittedName>
</protein>
<dbReference type="EMBL" id="WNWR01000145">
    <property type="protein sequence ID" value="KAE9990259.1"/>
    <property type="molecule type" value="Genomic_DNA"/>
</dbReference>
<dbReference type="AlphaFoldDB" id="A0A8H3VNZ3"/>
<evidence type="ECO:0000313" key="4">
    <source>
        <dbReference type="Proteomes" id="UP000490939"/>
    </source>
</evidence>
<reference evidence="2 4" key="1">
    <citation type="submission" date="2019-07" db="EMBL/GenBank/DDBJ databases">
        <title>Venturia inaequalis Genome Resource.</title>
        <authorList>
            <person name="Lichtner F.J."/>
        </authorList>
    </citation>
    <scope>NUCLEOTIDE SEQUENCE [LARGE SCALE GENOMIC DNA]</scope>
    <source>
        <strain evidence="1 3">120213</strain>
        <strain evidence="2 4">DMI_063113</strain>
    </source>
</reference>
<evidence type="ECO:0000313" key="1">
    <source>
        <dbReference type="EMBL" id="KAE9975967.1"/>
    </source>
</evidence>
<dbReference type="Proteomes" id="UP000447873">
    <property type="component" value="Unassembled WGS sequence"/>
</dbReference>
<organism evidence="2 4">
    <name type="scientific">Venturia inaequalis</name>
    <name type="common">Apple scab fungus</name>
    <dbReference type="NCBI Taxonomy" id="5025"/>
    <lineage>
        <taxon>Eukaryota</taxon>
        <taxon>Fungi</taxon>
        <taxon>Dikarya</taxon>
        <taxon>Ascomycota</taxon>
        <taxon>Pezizomycotina</taxon>
        <taxon>Dothideomycetes</taxon>
        <taxon>Pleosporomycetidae</taxon>
        <taxon>Venturiales</taxon>
        <taxon>Venturiaceae</taxon>
        <taxon>Venturia</taxon>
    </lineage>
</organism>
<dbReference type="Proteomes" id="UP000490939">
    <property type="component" value="Unassembled WGS sequence"/>
</dbReference>
<sequence>MAERRRRLRYNIADRVSSDARRPAPWAKERKALLNIMAHTTELVDGPSVCSDGSRRCVRISMRNNSERSPEKTTALAFTRLSNEVDCEATELDEIEADPMGISATRPLLGLIDERSASRGPESIWARNRQEA</sequence>
<evidence type="ECO:0000313" key="2">
    <source>
        <dbReference type="EMBL" id="KAE9990259.1"/>
    </source>
</evidence>
<accession>A0A8H3VNZ3</accession>
<keyword evidence="4" id="KW-1185">Reference proteome</keyword>
<gene>
    <name evidence="2" type="ORF">EG327_001642</name>
    <name evidence="1" type="ORF">EG328_002893</name>
</gene>
<comment type="caution">
    <text evidence="2">The sequence shown here is derived from an EMBL/GenBank/DDBJ whole genome shotgun (WGS) entry which is preliminary data.</text>
</comment>